<organism evidence="1">
    <name type="scientific">Homalodisca liturata</name>
    <dbReference type="NCBI Taxonomy" id="320908"/>
    <lineage>
        <taxon>Eukaryota</taxon>
        <taxon>Metazoa</taxon>
        <taxon>Ecdysozoa</taxon>
        <taxon>Arthropoda</taxon>
        <taxon>Hexapoda</taxon>
        <taxon>Insecta</taxon>
        <taxon>Pterygota</taxon>
        <taxon>Neoptera</taxon>
        <taxon>Paraneoptera</taxon>
        <taxon>Hemiptera</taxon>
        <taxon>Auchenorrhyncha</taxon>
        <taxon>Membracoidea</taxon>
        <taxon>Cicadellidae</taxon>
        <taxon>Cicadellinae</taxon>
        <taxon>Proconiini</taxon>
        <taxon>Homalodisca</taxon>
    </lineage>
</organism>
<dbReference type="GO" id="GO:0005664">
    <property type="term" value="C:nuclear origin of replication recognition complex"/>
    <property type="evidence" value="ECO:0007669"/>
    <property type="project" value="UniProtKB-UniRule"/>
</dbReference>
<reference evidence="1" key="1">
    <citation type="submission" date="2015-11" db="EMBL/GenBank/DDBJ databases">
        <title>De novo transcriptome assembly of four potential Pierce s Disease insect vectors from Arizona vineyards.</title>
        <authorList>
            <person name="Tassone E.E."/>
        </authorList>
    </citation>
    <scope>NUCLEOTIDE SEQUENCE</scope>
</reference>
<dbReference type="GO" id="GO:0003688">
    <property type="term" value="F:DNA replication origin binding"/>
    <property type="evidence" value="ECO:0007669"/>
    <property type="project" value="UniProtKB-UniRule"/>
</dbReference>
<accession>A0A1B6HDH4</accession>
<gene>
    <name evidence="1" type="ORF">g.58807</name>
</gene>
<feature type="non-terminal residue" evidence="1">
    <location>
        <position position="1"/>
    </location>
</feature>
<sequence>RPWSSRSAKSKFMRTSTRGRMPRELQGLENIRIVGTLECIDFAFDLQESQAFGFVFRDLTTFVDYTDEVLDVEIKSDRAAAALMVLGNVPKKAGLLFRELAALGTCTVDALFDRVKRPLMLT</sequence>
<evidence type="ECO:0000313" key="1">
    <source>
        <dbReference type="EMBL" id="JAS72649.1"/>
    </source>
</evidence>
<dbReference type="AlphaFoldDB" id="A0A1B6HDH4"/>
<dbReference type="EMBL" id="GECU01035057">
    <property type="protein sequence ID" value="JAS72649.1"/>
    <property type="molecule type" value="Transcribed_RNA"/>
</dbReference>
<dbReference type="GO" id="GO:0006260">
    <property type="term" value="P:DNA replication"/>
    <property type="evidence" value="ECO:0007669"/>
    <property type="project" value="UniProtKB-UniRule"/>
</dbReference>
<proteinExistence type="predicted"/>
<name>A0A1B6HDH4_9HEMI</name>
<protein>
    <submittedName>
        <fullName evidence="1">Uncharacterized protein</fullName>
    </submittedName>
</protein>
<feature type="non-terminal residue" evidence="1">
    <location>
        <position position="122"/>
    </location>
</feature>